<dbReference type="PROSITE" id="PS51257">
    <property type="entry name" value="PROKAR_LIPOPROTEIN"/>
    <property type="match status" value="1"/>
</dbReference>
<evidence type="ECO:0000313" key="3">
    <source>
        <dbReference type="EMBL" id="OJS98488.1"/>
    </source>
</evidence>
<evidence type="ECO:0000256" key="2">
    <source>
        <dbReference type="SAM" id="SignalP"/>
    </source>
</evidence>
<dbReference type="SUPFAM" id="SSF49373">
    <property type="entry name" value="Invasin/intimin cell-adhesion fragments"/>
    <property type="match status" value="1"/>
</dbReference>
<dbReference type="InterPro" id="IPR013783">
    <property type="entry name" value="Ig-like_fold"/>
</dbReference>
<protein>
    <recommendedName>
        <fullName evidence="5">Big-1 domain-containing protein</fullName>
    </recommendedName>
</protein>
<dbReference type="Gene3D" id="2.60.40.10">
    <property type="entry name" value="Immunoglobulins"/>
    <property type="match status" value="2"/>
</dbReference>
<name>A0A1M2UT26_MARNT</name>
<dbReference type="Proteomes" id="UP000183986">
    <property type="component" value="Unassembled WGS sequence"/>
</dbReference>
<dbReference type="EMBL" id="MPKY01000003">
    <property type="protein sequence ID" value="OJS98488.1"/>
    <property type="molecule type" value="Genomic_DNA"/>
</dbReference>
<keyword evidence="2" id="KW-0732">Signal</keyword>
<feature type="chain" id="PRO_5013064147" description="Big-1 domain-containing protein" evidence="2">
    <location>
        <begin position="20"/>
        <end position="496"/>
    </location>
</feature>
<sequence length="496" mass="50013">MSGKFLARASALSLAALLAACGGDGDSTPLVSAGGGNTGGGTGGGTTDPGQETVISLGKGTGSSFVQGQIESNITNLPPRGTTSLKVSVVDAANGNALVTDRDVEVSFRSGCSTNGTATIVSPIITGSGVAETTYTANGCAPDDTVTASIDGAQASASIVLRIDSSDADRITSNAPEFTSIAPAGSGTSDRPSESEVSFTVVDQAGDPVPGVTVSFRITGDTASPSIPVTIDPAEATSNAAGQVSTLLIAGSDSTVVRVIAGIEKADGGVSETQSAPIAINSTIPIESGLTLAASNFIPDAQFTAGVEVEFSIFATDKNGQNVRGNTTINFTTVGGSITPECPLSEDGTCTVIWRSQSPQETKPLITATTIGELTAGGVGTISQSAELFISSSRNPTVALSQGPRTDEYCASVSVEDRNGALIHPPADTEVEFTISDGEILSAETTKTVRGSFLPDDETQFVTCVFAQRSDAATPARLTVTVTTPGDTLAEDLLNI</sequence>
<proteinExistence type="predicted"/>
<feature type="compositionally biased region" description="Polar residues" evidence="1">
    <location>
        <begin position="186"/>
        <end position="195"/>
    </location>
</feature>
<feature type="region of interest" description="Disordered" evidence="1">
    <location>
        <begin position="174"/>
        <end position="195"/>
    </location>
</feature>
<evidence type="ECO:0008006" key="5">
    <source>
        <dbReference type="Google" id="ProtNLM"/>
    </source>
</evidence>
<dbReference type="AlphaFoldDB" id="A0A1M2UT26"/>
<comment type="caution">
    <text evidence="3">The sequence shown here is derived from an EMBL/GenBank/DDBJ whole genome shotgun (WGS) entry which is preliminary data.</text>
</comment>
<evidence type="ECO:0000256" key="1">
    <source>
        <dbReference type="SAM" id="MobiDB-lite"/>
    </source>
</evidence>
<feature type="signal peptide" evidence="2">
    <location>
        <begin position="1"/>
        <end position="19"/>
    </location>
</feature>
<organism evidence="3 4">
    <name type="scientific">Marinobacter nauticus</name>
    <name type="common">Marinobacter hydrocarbonoclasticus</name>
    <name type="synonym">Marinobacter aquaeolei</name>
    <dbReference type="NCBI Taxonomy" id="2743"/>
    <lineage>
        <taxon>Bacteria</taxon>
        <taxon>Pseudomonadati</taxon>
        <taxon>Pseudomonadota</taxon>
        <taxon>Gammaproteobacteria</taxon>
        <taxon>Pseudomonadales</taxon>
        <taxon>Marinobacteraceae</taxon>
        <taxon>Marinobacter</taxon>
    </lineage>
</organism>
<reference evidence="3" key="1">
    <citation type="submission" date="2016-11" db="EMBL/GenBank/DDBJ databases">
        <title>Draft Genome Sequence of Marinobacter hydrocarbonoclasticus strain STW2, a polyaromatic aromatic hydrocarbon degrading and denitrifying bacterium from rhizosphere of Seagrass Enhalus acodoides.</title>
        <authorList>
            <person name="Ling J."/>
            <person name="Dong J."/>
        </authorList>
    </citation>
    <scope>NUCLEOTIDE SEQUENCE [LARGE SCALE GENOMIC DNA]</scope>
    <source>
        <strain evidence="3">STW2</strain>
    </source>
</reference>
<keyword evidence="4" id="KW-1185">Reference proteome</keyword>
<gene>
    <name evidence="3" type="ORF">BEE62_15780</name>
</gene>
<dbReference type="InterPro" id="IPR008964">
    <property type="entry name" value="Invasin/intimin_cell_adhesion"/>
</dbReference>
<evidence type="ECO:0000313" key="4">
    <source>
        <dbReference type="Proteomes" id="UP000183986"/>
    </source>
</evidence>
<accession>A0A1M2UT26</accession>